<dbReference type="SUPFAM" id="SSF56176">
    <property type="entry name" value="FAD-binding/transporter-associated domain-like"/>
    <property type="match status" value="1"/>
</dbReference>
<dbReference type="InterPro" id="IPR016166">
    <property type="entry name" value="FAD-bd_PCMH"/>
</dbReference>
<dbReference type="EMBL" id="FQZK01000002">
    <property type="protein sequence ID" value="SHI82388.1"/>
    <property type="molecule type" value="Genomic_DNA"/>
</dbReference>
<evidence type="ECO:0000256" key="2">
    <source>
        <dbReference type="ARBA" id="ARBA00022827"/>
    </source>
</evidence>
<dbReference type="GO" id="GO:0071949">
    <property type="term" value="F:FAD binding"/>
    <property type="evidence" value="ECO:0007669"/>
    <property type="project" value="InterPro"/>
</dbReference>
<evidence type="ECO:0000256" key="1">
    <source>
        <dbReference type="ARBA" id="ARBA00022630"/>
    </source>
</evidence>
<sequence length="416" mass="42186">MGRQGTEGVRAGGPRDAVCGVVPARTARPRDTEELAGLLAEADRRGWSVAARGGGTGLDWGGRPPAVDLLVDTRGLVRIDHDAGDLVAEVGAGTPVSELTAVLAAAGQRLSADPVRAGGTVGGMLATGLSGPRRLLTGALRDLVIGMTVVRPDGVAARSGGRVVKNVAGYDLAKLHVGGYGALGVIASAAFRLHPLPPALRLVELPLPSLAHAERRLALLRAGGAVPAAVDLDWPARGRSRLRVVLEGTPAGVDARAAEVVASLGGGLPAEEVRVSGELPPDWGLLPAGGTLVRLSVPPADAPAAAALAAELGGAAGTGARTTGSARAGALVTAFPPGADAGAVSAVLEGLRSRPGWSATVLRAEPHLHDAGIDLWGEVPGLEMMRAVKRAMDPGHRMAPGRFVTDTPHTRREERP</sequence>
<reference evidence="5 6" key="1">
    <citation type="submission" date="2016-11" db="EMBL/GenBank/DDBJ databases">
        <authorList>
            <person name="Jaros S."/>
            <person name="Januszkiewicz K."/>
            <person name="Wedrychowicz H."/>
        </authorList>
    </citation>
    <scope>NUCLEOTIDE SEQUENCE [LARGE SCALE GENOMIC DNA]</scope>
    <source>
        <strain evidence="5 6">CGMCC 4.5723</strain>
    </source>
</reference>
<dbReference type="InterPro" id="IPR036318">
    <property type="entry name" value="FAD-bd_PCMH-like_sf"/>
</dbReference>
<dbReference type="STRING" id="758803.SAMN05421803_102214"/>
<dbReference type="PANTHER" id="PTHR11748">
    <property type="entry name" value="D-LACTATE DEHYDROGENASE"/>
    <property type="match status" value="1"/>
</dbReference>
<evidence type="ECO:0000313" key="5">
    <source>
        <dbReference type="EMBL" id="SHI82388.1"/>
    </source>
</evidence>
<gene>
    <name evidence="5" type="ORF">SAMN05421803_102214</name>
</gene>
<dbReference type="Proteomes" id="UP000184452">
    <property type="component" value="Unassembled WGS sequence"/>
</dbReference>
<dbReference type="InterPro" id="IPR016164">
    <property type="entry name" value="FAD-linked_Oxase-like_C"/>
</dbReference>
<keyword evidence="6" id="KW-1185">Reference proteome</keyword>
<keyword evidence="2" id="KW-0274">FAD</keyword>
<evidence type="ECO:0000313" key="6">
    <source>
        <dbReference type="Proteomes" id="UP000184452"/>
    </source>
</evidence>
<dbReference type="SUPFAM" id="SSF55103">
    <property type="entry name" value="FAD-linked oxidases, C-terminal domain"/>
    <property type="match status" value="1"/>
</dbReference>
<protein>
    <submittedName>
        <fullName evidence="5">Glycolate oxidase FAD binding subunit</fullName>
    </submittedName>
</protein>
<dbReference type="GO" id="GO:0003824">
    <property type="term" value="F:catalytic activity"/>
    <property type="evidence" value="ECO:0007669"/>
    <property type="project" value="InterPro"/>
</dbReference>
<evidence type="ECO:0000259" key="4">
    <source>
        <dbReference type="PROSITE" id="PS51387"/>
    </source>
</evidence>
<dbReference type="PROSITE" id="PS51387">
    <property type="entry name" value="FAD_PCMH"/>
    <property type="match status" value="1"/>
</dbReference>
<proteinExistence type="predicted"/>
<dbReference type="Pfam" id="PF01565">
    <property type="entry name" value="FAD_binding_4"/>
    <property type="match status" value="1"/>
</dbReference>
<organism evidence="5 6">
    <name type="scientific">Nocardiopsis flavescens</name>
    <dbReference type="NCBI Taxonomy" id="758803"/>
    <lineage>
        <taxon>Bacteria</taxon>
        <taxon>Bacillati</taxon>
        <taxon>Actinomycetota</taxon>
        <taxon>Actinomycetes</taxon>
        <taxon>Streptosporangiales</taxon>
        <taxon>Nocardiopsidaceae</taxon>
        <taxon>Nocardiopsis</taxon>
    </lineage>
</organism>
<evidence type="ECO:0000256" key="3">
    <source>
        <dbReference type="SAM" id="MobiDB-lite"/>
    </source>
</evidence>
<dbReference type="InterPro" id="IPR016169">
    <property type="entry name" value="FAD-bd_PCMH_sub2"/>
</dbReference>
<feature type="domain" description="FAD-binding PCMH-type" evidence="4">
    <location>
        <begin position="19"/>
        <end position="196"/>
    </location>
</feature>
<dbReference type="Gene3D" id="3.30.465.10">
    <property type="match status" value="1"/>
</dbReference>
<dbReference type="AlphaFoldDB" id="A0A1M6EAS6"/>
<dbReference type="OrthoDB" id="9811557at2"/>
<dbReference type="PANTHER" id="PTHR11748:SF103">
    <property type="entry name" value="GLYCOLATE OXIDASE SUBUNIT GLCE"/>
    <property type="match status" value="1"/>
</dbReference>
<keyword evidence="1" id="KW-0285">Flavoprotein</keyword>
<dbReference type="InterPro" id="IPR006094">
    <property type="entry name" value="Oxid_FAD_bind_N"/>
</dbReference>
<dbReference type="RefSeq" id="WP_073375967.1">
    <property type="nucleotide sequence ID" value="NZ_FQZK01000002.1"/>
</dbReference>
<accession>A0A1M6EAS6</accession>
<feature type="region of interest" description="Disordered" evidence="3">
    <location>
        <begin position="396"/>
        <end position="416"/>
    </location>
</feature>
<name>A0A1M6EAS6_9ACTN</name>